<dbReference type="PANTHER" id="PTHR40065">
    <property type="entry name" value="RNA-BINDING PROTEIN YHBY"/>
    <property type="match status" value="1"/>
</dbReference>
<dbReference type="RefSeq" id="WP_123288633.1">
    <property type="nucleotide sequence ID" value="NZ_RJVA01000001.1"/>
</dbReference>
<dbReference type="InterPro" id="IPR001890">
    <property type="entry name" value="RNA-binding_CRM"/>
</dbReference>
<dbReference type="SUPFAM" id="SSF75471">
    <property type="entry name" value="YhbY-like"/>
    <property type="match status" value="1"/>
</dbReference>
<evidence type="ECO:0000256" key="2">
    <source>
        <dbReference type="PROSITE-ProRule" id="PRU00626"/>
    </source>
</evidence>
<dbReference type="Gene3D" id="3.30.110.60">
    <property type="entry name" value="YhbY-like"/>
    <property type="match status" value="1"/>
</dbReference>
<dbReference type="PROSITE" id="PS51295">
    <property type="entry name" value="CRM"/>
    <property type="match status" value="1"/>
</dbReference>
<dbReference type="OrthoDB" id="9797519at2"/>
<sequence length="144" mass="15861">MDKRNKEPWWQQGVDLSLLSWNPVPFAELTGKQRGYLKSLAHKLSPVVRIGQEGVTAAVISEIRKQLLHHELIKVKWLGLSGEDSPKKEQAANLARAVGAHFIQLVGQVVVLYRAPDAGALAEGRSPKILLPEHCSRSSVKESA</sequence>
<dbReference type="InterPro" id="IPR035920">
    <property type="entry name" value="YhbY-like_sf"/>
</dbReference>
<evidence type="ECO:0000313" key="5">
    <source>
        <dbReference type="Proteomes" id="UP000276223"/>
    </source>
</evidence>
<protein>
    <submittedName>
        <fullName evidence="4">RNA-binding protein</fullName>
    </submittedName>
</protein>
<dbReference type="InterPro" id="IPR017924">
    <property type="entry name" value="RNA-binding_YhbY"/>
</dbReference>
<organism evidence="4 5">
    <name type="scientific">Desulfosoma caldarium</name>
    <dbReference type="NCBI Taxonomy" id="610254"/>
    <lineage>
        <taxon>Bacteria</taxon>
        <taxon>Pseudomonadati</taxon>
        <taxon>Thermodesulfobacteriota</taxon>
        <taxon>Syntrophobacteria</taxon>
        <taxon>Syntrophobacterales</taxon>
        <taxon>Syntrophobacteraceae</taxon>
        <taxon>Desulfosoma</taxon>
    </lineage>
</organism>
<feature type="domain" description="CRM" evidence="3">
    <location>
        <begin position="27"/>
        <end position="125"/>
    </location>
</feature>
<gene>
    <name evidence="4" type="ORF">EDC27_0064</name>
</gene>
<name>A0A3N1VN80_9BACT</name>
<reference evidence="4 5" key="1">
    <citation type="submission" date="2018-11" db="EMBL/GenBank/DDBJ databases">
        <title>Genomic Encyclopedia of Type Strains, Phase IV (KMG-IV): sequencing the most valuable type-strain genomes for metagenomic binning, comparative biology and taxonomic classification.</title>
        <authorList>
            <person name="Goeker M."/>
        </authorList>
    </citation>
    <scope>NUCLEOTIDE SEQUENCE [LARGE SCALE GENOMIC DNA]</scope>
    <source>
        <strain evidence="4 5">DSM 22027</strain>
    </source>
</reference>
<keyword evidence="1 2" id="KW-0694">RNA-binding</keyword>
<proteinExistence type="predicted"/>
<comment type="caution">
    <text evidence="4">The sequence shown here is derived from an EMBL/GenBank/DDBJ whole genome shotgun (WGS) entry which is preliminary data.</text>
</comment>
<evidence type="ECO:0000313" key="4">
    <source>
        <dbReference type="EMBL" id="ROR03529.1"/>
    </source>
</evidence>
<dbReference type="Proteomes" id="UP000276223">
    <property type="component" value="Unassembled WGS sequence"/>
</dbReference>
<accession>A0A3N1VN80</accession>
<evidence type="ECO:0000256" key="1">
    <source>
        <dbReference type="ARBA" id="ARBA00022884"/>
    </source>
</evidence>
<dbReference type="InterPro" id="IPR051925">
    <property type="entry name" value="RNA-binding_domain"/>
</dbReference>
<keyword evidence="5" id="KW-1185">Reference proteome</keyword>
<dbReference type="PANTHER" id="PTHR40065:SF3">
    <property type="entry name" value="RNA-BINDING PROTEIN YHBY"/>
    <property type="match status" value="1"/>
</dbReference>
<dbReference type="Pfam" id="PF01985">
    <property type="entry name" value="CRS1_YhbY"/>
    <property type="match status" value="1"/>
</dbReference>
<dbReference type="AlphaFoldDB" id="A0A3N1VN80"/>
<dbReference type="EMBL" id="RJVA01000001">
    <property type="protein sequence ID" value="ROR03529.1"/>
    <property type="molecule type" value="Genomic_DNA"/>
</dbReference>
<dbReference type="SMART" id="SM01103">
    <property type="entry name" value="CRS1_YhbY"/>
    <property type="match status" value="1"/>
</dbReference>
<dbReference type="NCBIfam" id="TIGR00253">
    <property type="entry name" value="RNA_bind_YhbY"/>
    <property type="match status" value="1"/>
</dbReference>
<evidence type="ECO:0000259" key="3">
    <source>
        <dbReference type="PROSITE" id="PS51295"/>
    </source>
</evidence>
<dbReference type="GO" id="GO:0003723">
    <property type="term" value="F:RNA binding"/>
    <property type="evidence" value="ECO:0007669"/>
    <property type="project" value="UniProtKB-UniRule"/>
</dbReference>